<accession>A0ABN9MB17</accession>
<dbReference type="SMART" id="SM00020">
    <property type="entry name" value="Tryp_SPc"/>
    <property type="match status" value="1"/>
</dbReference>
<protein>
    <recommendedName>
        <fullName evidence="6">Peptidase S1 domain-containing protein</fullName>
    </recommendedName>
</protein>
<dbReference type="InterPro" id="IPR001314">
    <property type="entry name" value="Peptidase_S1A"/>
</dbReference>
<keyword evidence="2" id="KW-0677">Repeat</keyword>
<dbReference type="Proteomes" id="UP001176940">
    <property type="component" value="Unassembled WGS sequence"/>
</dbReference>
<dbReference type="InterPro" id="IPR001254">
    <property type="entry name" value="Trypsin_dom"/>
</dbReference>
<dbReference type="PROSITE" id="PS50240">
    <property type="entry name" value="TRYPSIN_DOM"/>
    <property type="match status" value="1"/>
</dbReference>
<gene>
    <name evidence="7" type="ORF">RIMI_LOCUS17723513</name>
</gene>
<keyword evidence="4" id="KW-0325">Glycoprotein</keyword>
<organism evidence="7 8">
    <name type="scientific">Ranitomeya imitator</name>
    <name type="common">mimic poison frog</name>
    <dbReference type="NCBI Taxonomy" id="111125"/>
    <lineage>
        <taxon>Eukaryota</taxon>
        <taxon>Metazoa</taxon>
        <taxon>Chordata</taxon>
        <taxon>Craniata</taxon>
        <taxon>Vertebrata</taxon>
        <taxon>Euteleostomi</taxon>
        <taxon>Amphibia</taxon>
        <taxon>Batrachia</taxon>
        <taxon>Anura</taxon>
        <taxon>Neobatrachia</taxon>
        <taxon>Hyloidea</taxon>
        <taxon>Dendrobatidae</taxon>
        <taxon>Dendrobatinae</taxon>
        <taxon>Ranitomeya</taxon>
    </lineage>
</organism>
<evidence type="ECO:0000256" key="5">
    <source>
        <dbReference type="RuleBase" id="RU363034"/>
    </source>
</evidence>
<dbReference type="PROSITE" id="PS00134">
    <property type="entry name" value="TRYPSIN_HIS"/>
    <property type="match status" value="1"/>
</dbReference>
<keyword evidence="5" id="KW-0378">Hydrolase</keyword>
<dbReference type="PANTHER" id="PTHR46393">
    <property type="entry name" value="SUSHI DOMAIN-CONTAINING PROTEIN"/>
    <property type="match status" value="1"/>
</dbReference>
<dbReference type="PRINTS" id="PR00722">
    <property type="entry name" value="CHYMOTRYPSIN"/>
</dbReference>
<feature type="domain" description="Peptidase S1" evidence="6">
    <location>
        <begin position="24"/>
        <end position="335"/>
    </location>
</feature>
<keyword evidence="1" id="KW-0768">Sushi</keyword>
<keyword evidence="8" id="KW-1185">Reference proteome</keyword>
<dbReference type="EMBL" id="CAUEEQ010052395">
    <property type="protein sequence ID" value="CAJ0961387.1"/>
    <property type="molecule type" value="Genomic_DNA"/>
</dbReference>
<dbReference type="Pfam" id="PF00089">
    <property type="entry name" value="Trypsin"/>
    <property type="match status" value="2"/>
</dbReference>
<evidence type="ECO:0000256" key="2">
    <source>
        <dbReference type="ARBA" id="ARBA00022737"/>
    </source>
</evidence>
<name>A0ABN9MB17_9NEOB</name>
<keyword evidence="5" id="KW-0720">Serine protease</keyword>
<proteinExistence type="predicted"/>
<dbReference type="Gene3D" id="2.40.10.10">
    <property type="entry name" value="Trypsin-like serine proteases"/>
    <property type="match status" value="2"/>
</dbReference>
<keyword evidence="3" id="KW-1015">Disulfide bond</keyword>
<evidence type="ECO:0000256" key="1">
    <source>
        <dbReference type="ARBA" id="ARBA00022659"/>
    </source>
</evidence>
<keyword evidence="5" id="KW-0645">Protease</keyword>
<evidence type="ECO:0000313" key="8">
    <source>
        <dbReference type="Proteomes" id="UP001176940"/>
    </source>
</evidence>
<sequence length="342" mass="38125">MGKTADLTDVQKAVTDTLVKEDFVTLSLSCYFKRPGSQETCKGTVVSRSFILTAAHCFHLDEELHTVSVKVGGKVYKAKELHRHSDYNPIGKTDKGVEKSYDYDMALIELDKQLEFSSKIRPICLPCTTGASWALKQRGKSVTCSDHEKTLLSEELVKAMFVAEETDRALERKDVIIKRGSKPIVLFLLITIPFSSTEVRTYCLDAYQKIENNSNQFPDIRDAVTDNFYVQVAFRSSGGSTNLQRSCAHTNPGTGSCRVHRTAQAPGLQGPSDGDSGGPVIVPYKQRFIQVGIISWGTIISCNGPKRNREPVPALSRDFHADIFKLLPWLKEKLKEDLTFLN</sequence>
<reference evidence="7" key="1">
    <citation type="submission" date="2023-07" db="EMBL/GenBank/DDBJ databases">
        <authorList>
            <person name="Stuckert A."/>
        </authorList>
    </citation>
    <scope>NUCLEOTIDE SEQUENCE</scope>
</reference>
<dbReference type="PANTHER" id="PTHR46393:SF1">
    <property type="entry name" value="COMPLEMENT FACTOR B"/>
    <property type="match status" value="1"/>
</dbReference>
<dbReference type="InterPro" id="IPR043504">
    <property type="entry name" value="Peptidase_S1_PA_chymotrypsin"/>
</dbReference>
<comment type="caution">
    <text evidence="7">The sequence shown here is derived from an EMBL/GenBank/DDBJ whole genome shotgun (WGS) entry which is preliminary data.</text>
</comment>
<dbReference type="PROSITE" id="PS00135">
    <property type="entry name" value="TRYPSIN_SER"/>
    <property type="match status" value="1"/>
</dbReference>
<evidence type="ECO:0000313" key="7">
    <source>
        <dbReference type="EMBL" id="CAJ0961387.1"/>
    </source>
</evidence>
<dbReference type="InterPro" id="IPR009003">
    <property type="entry name" value="Peptidase_S1_PA"/>
</dbReference>
<dbReference type="InterPro" id="IPR033116">
    <property type="entry name" value="TRYPSIN_SER"/>
</dbReference>
<evidence type="ECO:0000256" key="3">
    <source>
        <dbReference type="ARBA" id="ARBA00023157"/>
    </source>
</evidence>
<evidence type="ECO:0000256" key="4">
    <source>
        <dbReference type="ARBA" id="ARBA00023180"/>
    </source>
</evidence>
<dbReference type="InterPro" id="IPR018114">
    <property type="entry name" value="TRYPSIN_HIS"/>
</dbReference>
<evidence type="ECO:0000259" key="6">
    <source>
        <dbReference type="PROSITE" id="PS50240"/>
    </source>
</evidence>
<dbReference type="SUPFAM" id="SSF50494">
    <property type="entry name" value="Trypsin-like serine proteases"/>
    <property type="match status" value="1"/>
</dbReference>